<reference evidence="1 2" key="1">
    <citation type="submission" date="2019-03" db="EMBL/GenBank/DDBJ databases">
        <title>Genomic Encyclopedia of Type Strains, Phase IV (KMG-IV): sequencing the most valuable type-strain genomes for metagenomic binning, comparative biology and taxonomic classification.</title>
        <authorList>
            <person name="Goeker M."/>
        </authorList>
    </citation>
    <scope>NUCLEOTIDE SEQUENCE [LARGE SCALE GENOMIC DNA]</scope>
    <source>
        <strain evidence="1 2">DSM 11170</strain>
    </source>
</reference>
<organism evidence="1 2">
    <name type="scientific">Heliophilum fasciatum</name>
    <dbReference type="NCBI Taxonomy" id="35700"/>
    <lineage>
        <taxon>Bacteria</taxon>
        <taxon>Bacillati</taxon>
        <taxon>Bacillota</taxon>
        <taxon>Clostridia</taxon>
        <taxon>Eubacteriales</taxon>
        <taxon>Heliobacteriaceae</taxon>
        <taxon>Heliophilum</taxon>
    </lineage>
</organism>
<accession>A0A4R2RRP7</accession>
<comment type="caution">
    <text evidence="1">The sequence shown here is derived from an EMBL/GenBank/DDBJ whole genome shotgun (WGS) entry which is preliminary data.</text>
</comment>
<gene>
    <name evidence="1" type="ORF">EDD73_10635</name>
</gene>
<evidence type="ECO:0000313" key="1">
    <source>
        <dbReference type="EMBL" id="TCP65157.1"/>
    </source>
</evidence>
<name>A0A4R2RRP7_9FIRM</name>
<dbReference type="Proteomes" id="UP000294813">
    <property type="component" value="Unassembled WGS sequence"/>
</dbReference>
<dbReference type="AlphaFoldDB" id="A0A4R2RRP7"/>
<protein>
    <submittedName>
        <fullName evidence="1">Uncharacterized protein</fullName>
    </submittedName>
</protein>
<evidence type="ECO:0000313" key="2">
    <source>
        <dbReference type="Proteomes" id="UP000294813"/>
    </source>
</evidence>
<sequence length="65" mass="7370">MILVKKNVDANPSLQYLEKVLRQNKGNRGLIRCSLYRDKIGQFVLGDLGRKMLIADSGTKRISVH</sequence>
<dbReference type="EMBL" id="SLXT01000006">
    <property type="protein sequence ID" value="TCP65157.1"/>
    <property type="molecule type" value="Genomic_DNA"/>
</dbReference>
<proteinExistence type="predicted"/>
<keyword evidence="2" id="KW-1185">Reference proteome</keyword>